<keyword evidence="2" id="KW-1185">Reference proteome</keyword>
<organism evidence="1 2">
    <name type="scientific">Artemisia annua</name>
    <name type="common">Sweet wormwood</name>
    <dbReference type="NCBI Taxonomy" id="35608"/>
    <lineage>
        <taxon>Eukaryota</taxon>
        <taxon>Viridiplantae</taxon>
        <taxon>Streptophyta</taxon>
        <taxon>Embryophyta</taxon>
        <taxon>Tracheophyta</taxon>
        <taxon>Spermatophyta</taxon>
        <taxon>Magnoliopsida</taxon>
        <taxon>eudicotyledons</taxon>
        <taxon>Gunneridae</taxon>
        <taxon>Pentapetalae</taxon>
        <taxon>asterids</taxon>
        <taxon>campanulids</taxon>
        <taxon>Asterales</taxon>
        <taxon>Asteraceae</taxon>
        <taxon>Asteroideae</taxon>
        <taxon>Anthemideae</taxon>
        <taxon>Artemisiinae</taxon>
        <taxon>Artemisia</taxon>
    </lineage>
</organism>
<dbReference type="EMBL" id="PKPP01002359">
    <property type="protein sequence ID" value="PWA75760.1"/>
    <property type="molecule type" value="Genomic_DNA"/>
</dbReference>
<sequence length="120" mass="13314">MKPVADAIIGHRVKKSTVVKDKATDKGSDVLVEKEKAADITKEKDKKLKLKFKVTEPVKTIPKSLEKKSAKVLSEASVLTSKKPIQEETQTKRKLVLAKVDDSSKKQKLKVQKGIEVDCC</sequence>
<protein>
    <submittedName>
        <fullName evidence="1">Uncharacterized protein</fullName>
    </submittedName>
</protein>
<dbReference type="Proteomes" id="UP000245207">
    <property type="component" value="Unassembled WGS sequence"/>
</dbReference>
<name>A0A2U1NQM5_ARTAN</name>
<proteinExistence type="predicted"/>
<dbReference type="AlphaFoldDB" id="A0A2U1NQM5"/>
<evidence type="ECO:0000313" key="1">
    <source>
        <dbReference type="EMBL" id="PWA75760.1"/>
    </source>
</evidence>
<gene>
    <name evidence="1" type="ORF">CTI12_AA057720</name>
</gene>
<accession>A0A2U1NQM5</accession>
<comment type="caution">
    <text evidence="1">The sequence shown here is derived from an EMBL/GenBank/DDBJ whole genome shotgun (WGS) entry which is preliminary data.</text>
</comment>
<reference evidence="1 2" key="1">
    <citation type="journal article" date="2018" name="Mol. Plant">
        <title>The genome of Artemisia annua provides insight into the evolution of Asteraceae family and artemisinin biosynthesis.</title>
        <authorList>
            <person name="Shen Q."/>
            <person name="Zhang L."/>
            <person name="Liao Z."/>
            <person name="Wang S."/>
            <person name="Yan T."/>
            <person name="Shi P."/>
            <person name="Liu M."/>
            <person name="Fu X."/>
            <person name="Pan Q."/>
            <person name="Wang Y."/>
            <person name="Lv Z."/>
            <person name="Lu X."/>
            <person name="Zhang F."/>
            <person name="Jiang W."/>
            <person name="Ma Y."/>
            <person name="Chen M."/>
            <person name="Hao X."/>
            <person name="Li L."/>
            <person name="Tang Y."/>
            <person name="Lv G."/>
            <person name="Zhou Y."/>
            <person name="Sun X."/>
            <person name="Brodelius P.E."/>
            <person name="Rose J.K.C."/>
            <person name="Tang K."/>
        </authorList>
    </citation>
    <scope>NUCLEOTIDE SEQUENCE [LARGE SCALE GENOMIC DNA]</scope>
    <source>
        <strain evidence="2">cv. Huhao1</strain>
        <tissue evidence="1">Leaf</tissue>
    </source>
</reference>
<evidence type="ECO:0000313" key="2">
    <source>
        <dbReference type="Proteomes" id="UP000245207"/>
    </source>
</evidence>